<comment type="caution">
    <text evidence="2">The sequence shown here is derived from an EMBL/GenBank/DDBJ whole genome shotgun (WGS) entry which is preliminary data.</text>
</comment>
<dbReference type="Proteomes" id="UP000239731">
    <property type="component" value="Unassembled WGS sequence"/>
</dbReference>
<organism evidence="2 3">
    <name type="scientific">Pseudomonas fluorescens</name>
    <dbReference type="NCBI Taxonomy" id="294"/>
    <lineage>
        <taxon>Bacteria</taxon>
        <taxon>Pseudomonadati</taxon>
        <taxon>Pseudomonadota</taxon>
        <taxon>Gammaproteobacteria</taxon>
        <taxon>Pseudomonadales</taxon>
        <taxon>Pseudomonadaceae</taxon>
        <taxon>Pseudomonas</taxon>
    </lineage>
</organism>
<feature type="compositionally biased region" description="Basic and acidic residues" evidence="1">
    <location>
        <begin position="20"/>
        <end position="35"/>
    </location>
</feature>
<accession>A0A2T0ID97</accession>
<dbReference type="EMBL" id="PVUH01000005">
    <property type="protein sequence ID" value="PRW93310.1"/>
    <property type="molecule type" value="Genomic_DNA"/>
</dbReference>
<dbReference type="AlphaFoldDB" id="A0A2T0ID97"/>
<reference evidence="2 3" key="1">
    <citation type="submission" date="2018-03" db="EMBL/GenBank/DDBJ databases">
        <title>Blue discolouration in mozzarella cheese caused by Pseudomonas fluorescens.</title>
        <authorList>
            <person name="Chiesa F."/>
            <person name="Dalmasso A."/>
            <person name="Lomonaco S."/>
        </authorList>
    </citation>
    <scope>NUCLEOTIDE SEQUENCE [LARGE SCALE GENOMIC DNA]</scope>
    <source>
        <strain evidence="2 3">11293</strain>
    </source>
</reference>
<protein>
    <submittedName>
        <fullName evidence="2">Uncharacterized protein</fullName>
    </submittedName>
</protein>
<name>A0A2T0ID97_PSEFL</name>
<sequence length="75" mass="8222">MAGTFEKNECAAGRPRKRASLRESKPEDDCADDRSRARRGNAASDAPRPVVKAWRGAPQEAFPRRAWERSGVGGP</sequence>
<evidence type="ECO:0000313" key="2">
    <source>
        <dbReference type="EMBL" id="PRW93310.1"/>
    </source>
</evidence>
<evidence type="ECO:0000313" key="3">
    <source>
        <dbReference type="Proteomes" id="UP000239731"/>
    </source>
</evidence>
<evidence type="ECO:0000256" key="1">
    <source>
        <dbReference type="SAM" id="MobiDB-lite"/>
    </source>
</evidence>
<proteinExistence type="predicted"/>
<gene>
    <name evidence="2" type="ORF">C7A10_09065</name>
</gene>
<feature type="region of interest" description="Disordered" evidence="1">
    <location>
        <begin position="1"/>
        <end position="75"/>
    </location>
</feature>